<dbReference type="Proteomes" id="UP000299102">
    <property type="component" value="Unassembled WGS sequence"/>
</dbReference>
<feature type="compositionally biased region" description="Basic and acidic residues" evidence="4">
    <location>
        <begin position="13"/>
        <end position="22"/>
    </location>
</feature>
<feature type="region of interest" description="Disordered" evidence="4">
    <location>
        <begin position="93"/>
        <end position="113"/>
    </location>
</feature>
<dbReference type="Gene3D" id="2.20.25.240">
    <property type="match status" value="3"/>
</dbReference>
<feature type="domain" description="FLYWCH-type" evidence="5">
    <location>
        <begin position="381"/>
        <end position="440"/>
    </location>
</feature>
<gene>
    <name evidence="6" type="ORF">EVAR_17904_1</name>
</gene>
<evidence type="ECO:0000256" key="2">
    <source>
        <dbReference type="ARBA" id="ARBA00022771"/>
    </source>
</evidence>
<feature type="domain" description="FLYWCH-type" evidence="5">
    <location>
        <begin position="195"/>
        <end position="251"/>
    </location>
</feature>
<keyword evidence="3" id="KW-0862">Zinc</keyword>
<comment type="caution">
    <text evidence="6">The sequence shown here is derived from an EMBL/GenBank/DDBJ whole genome shotgun (WGS) entry which is preliminary data.</text>
</comment>
<evidence type="ECO:0000256" key="1">
    <source>
        <dbReference type="ARBA" id="ARBA00022723"/>
    </source>
</evidence>
<organism evidence="6 7">
    <name type="scientific">Eumeta variegata</name>
    <name type="common">Bagworm moth</name>
    <name type="synonym">Eumeta japonica</name>
    <dbReference type="NCBI Taxonomy" id="151549"/>
    <lineage>
        <taxon>Eukaryota</taxon>
        <taxon>Metazoa</taxon>
        <taxon>Ecdysozoa</taxon>
        <taxon>Arthropoda</taxon>
        <taxon>Hexapoda</taxon>
        <taxon>Insecta</taxon>
        <taxon>Pterygota</taxon>
        <taxon>Neoptera</taxon>
        <taxon>Endopterygota</taxon>
        <taxon>Lepidoptera</taxon>
        <taxon>Glossata</taxon>
        <taxon>Ditrysia</taxon>
        <taxon>Tineoidea</taxon>
        <taxon>Psychidae</taxon>
        <taxon>Oiketicinae</taxon>
        <taxon>Eumeta</taxon>
    </lineage>
</organism>
<sequence>MEDDSVGQFCNHSTDKSKEERLAQQRFDKKSQYCRIKNDSQLVVVETVKKRAKCLERKVESIEDRTLLALYVSSEPNSQFFRGQNCEQVPSPETMLLSTEPPPEEHNAIKNSSRTSARVHYFQGEAPHRRGRVHFLLPLEAGHQGALGVFNARLQAVQTVLVRVAFITSKRGKPLIKVGDFTFCQQAVAGLKTRWRRGKYMLILKGYTYRCQWKKGQKKRWVCSTHGNGSCRAVVHTHDDNIVKVKDVHNHSIRIFTTFGPGAPAINDDQQPCLGQQFIWWDAIPRCDVRTFHDVTQRKRSSQLRRVHFYAALEQEHKEKVVLLDAPQQGLQSCSVHVKLTTSQRGNTLLSVGGYTFFIRSDNGFKKKWNCSTHVNKGLSFTKSRRGRTLLNIAGFSFCLQSEVGLKRRWVCSTHVNKKCKAAVRTYGHEIIDARIEHNHSQKLHS</sequence>
<dbReference type="Pfam" id="PF04500">
    <property type="entry name" value="FLYWCH"/>
    <property type="match status" value="2"/>
</dbReference>
<evidence type="ECO:0000259" key="5">
    <source>
        <dbReference type="Pfam" id="PF04500"/>
    </source>
</evidence>
<feature type="region of interest" description="Disordered" evidence="4">
    <location>
        <begin position="1"/>
        <end position="22"/>
    </location>
</feature>
<dbReference type="GO" id="GO:0008270">
    <property type="term" value="F:zinc ion binding"/>
    <property type="evidence" value="ECO:0007669"/>
    <property type="project" value="UniProtKB-KW"/>
</dbReference>
<reference evidence="6 7" key="1">
    <citation type="journal article" date="2019" name="Commun. Biol.">
        <title>The bagworm genome reveals a unique fibroin gene that provides high tensile strength.</title>
        <authorList>
            <person name="Kono N."/>
            <person name="Nakamura H."/>
            <person name="Ohtoshi R."/>
            <person name="Tomita M."/>
            <person name="Numata K."/>
            <person name="Arakawa K."/>
        </authorList>
    </citation>
    <scope>NUCLEOTIDE SEQUENCE [LARGE SCALE GENOMIC DNA]</scope>
</reference>
<evidence type="ECO:0000256" key="3">
    <source>
        <dbReference type="ARBA" id="ARBA00022833"/>
    </source>
</evidence>
<evidence type="ECO:0000313" key="6">
    <source>
        <dbReference type="EMBL" id="GBP31415.1"/>
    </source>
</evidence>
<keyword evidence="7" id="KW-1185">Reference proteome</keyword>
<dbReference type="AlphaFoldDB" id="A0A4C1UY67"/>
<evidence type="ECO:0000256" key="4">
    <source>
        <dbReference type="SAM" id="MobiDB-lite"/>
    </source>
</evidence>
<proteinExistence type="predicted"/>
<accession>A0A4C1UY67</accession>
<protein>
    <recommendedName>
        <fullName evidence="5">FLYWCH-type domain-containing protein</fullName>
    </recommendedName>
</protein>
<dbReference type="OrthoDB" id="7761241at2759"/>
<dbReference type="InterPro" id="IPR007588">
    <property type="entry name" value="Znf_FLYWCH"/>
</dbReference>
<keyword evidence="2" id="KW-0863">Zinc-finger</keyword>
<keyword evidence="1" id="KW-0479">Metal-binding</keyword>
<evidence type="ECO:0000313" key="7">
    <source>
        <dbReference type="Proteomes" id="UP000299102"/>
    </source>
</evidence>
<dbReference type="EMBL" id="BGZK01000246">
    <property type="protein sequence ID" value="GBP31415.1"/>
    <property type="molecule type" value="Genomic_DNA"/>
</dbReference>
<name>A0A4C1UY67_EUMVA</name>